<dbReference type="PANTHER" id="PTHR35330">
    <property type="entry name" value="SIROHEME BIOSYNTHESIS PROTEIN MET8"/>
    <property type="match status" value="1"/>
</dbReference>
<dbReference type="Gene3D" id="1.10.3280.10">
    <property type="entry name" value="Siroheme synthase, domain 3"/>
    <property type="match status" value="1"/>
</dbReference>
<keyword evidence="3" id="KW-0560">Oxidoreductase</keyword>
<evidence type="ECO:0000256" key="6">
    <source>
        <dbReference type="ARBA" id="ARBA00047561"/>
    </source>
</evidence>
<keyword evidence="5" id="KW-0627">Porphyrin biosynthesis</keyword>
<dbReference type="GO" id="GO:0019354">
    <property type="term" value="P:siroheme biosynthetic process"/>
    <property type="evidence" value="ECO:0007669"/>
    <property type="project" value="UniProtKB-UniPathway"/>
</dbReference>
<protein>
    <recommendedName>
        <fullName evidence="2">precorrin-2 dehydrogenase</fullName>
        <ecNumber evidence="2">1.3.1.76</ecNumber>
    </recommendedName>
</protein>
<reference evidence="9 10" key="1">
    <citation type="journal article" date="2016" name="Mol. Biol. Evol.">
        <title>Comparative Genomics of Early-Diverging Mushroom-Forming Fungi Provides Insights into the Origins of Lignocellulose Decay Capabilities.</title>
        <authorList>
            <person name="Nagy L.G."/>
            <person name="Riley R."/>
            <person name="Tritt A."/>
            <person name="Adam C."/>
            <person name="Daum C."/>
            <person name="Floudas D."/>
            <person name="Sun H."/>
            <person name="Yadav J.S."/>
            <person name="Pangilinan J."/>
            <person name="Larsson K.H."/>
            <person name="Matsuura K."/>
            <person name="Barry K."/>
            <person name="Labutti K."/>
            <person name="Kuo R."/>
            <person name="Ohm R.A."/>
            <person name="Bhattacharya S.S."/>
            <person name="Shirouzu T."/>
            <person name="Yoshinaga Y."/>
            <person name="Martin F.M."/>
            <person name="Grigoriev I.V."/>
            <person name="Hibbett D.S."/>
        </authorList>
    </citation>
    <scope>NUCLEOTIDE SEQUENCE [LARGE SCALE GENOMIC DNA]</scope>
    <source>
        <strain evidence="9 10">HHB12029</strain>
    </source>
</reference>
<feature type="domain" description="Siroheme synthase central" evidence="8">
    <location>
        <begin position="129"/>
        <end position="155"/>
    </location>
</feature>
<keyword evidence="10" id="KW-1185">Reference proteome</keyword>
<sequence>MTSIQPGGSLIIAWQLKYKHVLVVGGGDVAAGRLQSVLATDATVSLIAPRDRLHPTVVALIKQFPQRVSYRDRAFKDADLDDASLVLTCIDDIDTSRRIVELCRARRVPVNAADIPNLCDFYFGSQIRQGPLQIMISTNGNGPKLANIIRRRIEATLPPHAGKAIENVGLLRAKLRQRAPGTGGELSKARMSWMSQVCESWSLDELALMDERIMERLLADGWELAADKKRVEASTTKPQLMA</sequence>
<dbReference type="InterPro" id="IPR028281">
    <property type="entry name" value="Sirohaem_synthase_central"/>
</dbReference>
<dbReference type="InterPro" id="IPR028162">
    <property type="entry name" value="Met8_C"/>
</dbReference>
<evidence type="ECO:0000256" key="4">
    <source>
        <dbReference type="ARBA" id="ARBA00023027"/>
    </source>
</evidence>
<name>A0A165IYF2_EXIGL</name>
<organism evidence="9 10">
    <name type="scientific">Exidia glandulosa HHB12029</name>
    <dbReference type="NCBI Taxonomy" id="1314781"/>
    <lineage>
        <taxon>Eukaryota</taxon>
        <taxon>Fungi</taxon>
        <taxon>Dikarya</taxon>
        <taxon>Basidiomycota</taxon>
        <taxon>Agaricomycotina</taxon>
        <taxon>Agaricomycetes</taxon>
        <taxon>Auriculariales</taxon>
        <taxon>Exidiaceae</taxon>
        <taxon>Exidia</taxon>
    </lineage>
</organism>
<evidence type="ECO:0000313" key="10">
    <source>
        <dbReference type="Proteomes" id="UP000077266"/>
    </source>
</evidence>
<dbReference type="PANTHER" id="PTHR35330:SF1">
    <property type="entry name" value="SIROHEME BIOSYNTHESIS PROTEIN MET8"/>
    <property type="match status" value="1"/>
</dbReference>
<dbReference type="EC" id="1.3.1.76" evidence="2"/>
<dbReference type="GO" id="GO:0004325">
    <property type="term" value="F:ferrochelatase activity"/>
    <property type="evidence" value="ECO:0007669"/>
    <property type="project" value="InterPro"/>
</dbReference>
<dbReference type="SUPFAM" id="SSF75615">
    <property type="entry name" value="Siroheme synthase middle domains-like"/>
    <property type="match status" value="1"/>
</dbReference>
<dbReference type="Pfam" id="PF14823">
    <property type="entry name" value="Sirohm_synth_C"/>
    <property type="match status" value="1"/>
</dbReference>
<dbReference type="NCBIfam" id="TIGR01470">
    <property type="entry name" value="cysG_Nterm"/>
    <property type="match status" value="1"/>
</dbReference>
<evidence type="ECO:0000256" key="3">
    <source>
        <dbReference type="ARBA" id="ARBA00023002"/>
    </source>
</evidence>
<dbReference type="Pfam" id="PF13241">
    <property type="entry name" value="NAD_binding_7"/>
    <property type="match status" value="1"/>
</dbReference>
<comment type="catalytic activity">
    <reaction evidence="6">
        <text>precorrin-2 + NAD(+) = sirohydrochlorin + NADH + 2 H(+)</text>
        <dbReference type="Rhea" id="RHEA:15613"/>
        <dbReference type="ChEBI" id="CHEBI:15378"/>
        <dbReference type="ChEBI" id="CHEBI:57540"/>
        <dbReference type="ChEBI" id="CHEBI:57945"/>
        <dbReference type="ChEBI" id="CHEBI:58351"/>
        <dbReference type="ChEBI" id="CHEBI:58827"/>
        <dbReference type="EC" id="1.3.1.76"/>
    </reaction>
</comment>
<dbReference type="OrthoDB" id="1721126at2759"/>
<evidence type="ECO:0000256" key="1">
    <source>
        <dbReference type="ARBA" id="ARBA00005010"/>
    </source>
</evidence>
<dbReference type="InterPro" id="IPR028161">
    <property type="entry name" value="Met8-like"/>
</dbReference>
<gene>
    <name evidence="9" type="ORF">EXIGLDRAFT_739987</name>
</gene>
<dbReference type="Proteomes" id="UP000077266">
    <property type="component" value="Unassembled WGS sequence"/>
</dbReference>
<evidence type="ECO:0000256" key="5">
    <source>
        <dbReference type="ARBA" id="ARBA00023244"/>
    </source>
</evidence>
<dbReference type="STRING" id="1314781.A0A165IYF2"/>
<accession>A0A165IYF2</accession>
<dbReference type="UniPathway" id="UPA00262">
    <property type="reaction ID" value="UER00222"/>
</dbReference>
<dbReference type="AlphaFoldDB" id="A0A165IYF2"/>
<dbReference type="EMBL" id="KV425979">
    <property type="protein sequence ID" value="KZV94057.1"/>
    <property type="molecule type" value="Genomic_DNA"/>
</dbReference>
<dbReference type="Pfam" id="PF14824">
    <property type="entry name" value="Sirohm_synth_M"/>
    <property type="match status" value="1"/>
</dbReference>
<dbReference type="Gene3D" id="3.30.160.110">
    <property type="entry name" value="Siroheme synthase, domain 2"/>
    <property type="match status" value="1"/>
</dbReference>
<dbReference type="InterPro" id="IPR006367">
    <property type="entry name" value="Sirohaem_synthase_N"/>
</dbReference>
<dbReference type="SUPFAM" id="SSF51735">
    <property type="entry name" value="NAD(P)-binding Rossmann-fold domains"/>
    <property type="match status" value="1"/>
</dbReference>
<evidence type="ECO:0000256" key="2">
    <source>
        <dbReference type="ARBA" id="ARBA00012400"/>
    </source>
</evidence>
<dbReference type="InterPro" id="IPR036291">
    <property type="entry name" value="NAD(P)-bd_dom_sf"/>
</dbReference>
<dbReference type="FunCoup" id="A0A165IYF2">
    <property type="interactions" value="131"/>
</dbReference>
<evidence type="ECO:0000259" key="8">
    <source>
        <dbReference type="Pfam" id="PF14824"/>
    </source>
</evidence>
<dbReference type="GO" id="GO:0043115">
    <property type="term" value="F:precorrin-2 dehydrogenase activity"/>
    <property type="evidence" value="ECO:0007669"/>
    <property type="project" value="UniProtKB-EC"/>
</dbReference>
<proteinExistence type="predicted"/>
<dbReference type="InParanoid" id="A0A165IYF2"/>
<dbReference type="Gene3D" id="3.40.50.720">
    <property type="entry name" value="NAD(P)-binding Rossmann-like Domain"/>
    <property type="match status" value="2"/>
</dbReference>
<evidence type="ECO:0000313" key="9">
    <source>
        <dbReference type="EMBL" id="KZV94057.1"/>
    </source>
</evidence>
<comment type="pathway">
    <text evidence="1">Porphyrin-containing compound metabolism; siroheme biosynthesis; sirohydrochlorin from precorrin-2: step 1/1.</text>
</comment>
<keyword evidence="4" id="KW-0520">NAD</keyword>
<feature type="domain" description="Siroheme biosynthesis protein Met8 C-terminal" evidence="7">
    <location>
        <begin position="158"/>
        <end position="223"/>
    </location>
</feature>
<evidence type="ECO:0000259" key="7">
    <source>
        <dbReference type="Pfam" id="PF14823"/>
    </source>
</evidence>